<dbReference type="GO" id="GO:0070973">
    <property type="term" value="P:protein localization to endoplasmic reticulum exit site"/>
    <property type="evidence" value="ECO:0007669"/>
    <property type="project" value="TreeGrafter"/>
</dbReference>
<keyword evidence="3" id="KW-1185">Reference proteome</keyword>
<protein>
    <submittedName>
        <fullName evidence="2">Uncharacterized protein</fullName>
    </submittedName>
</protein>
<evidence type="ECO:0000313" key="2">
    <source>
        <dbReference type="EMBL" id="KAF3419889.1"/>
    </source>
</evidence>
<sequence>MYLYYASSQPTISMTPSTRKQYDPLEELDALETPKPASKPVASTKQISEKPIEKKSSNSGSWFGGLFSKLAPKPRNQMILPDDSNPTIVWDPVAKKWMNKDEDGDSNSATIAPPPKASDMGFRPPVPEQISQPSQSSQSPLLADESTVNKFKLPRGRSMRANYIDVMNPGGGLKNNVTSSNITTSPMVPMASSSPQLFIPAPVNDPSAPMDFLTSTATSTISTNVSENTSQGYSGMQLFDLSLEL</sequence>
<dbReference type="AlphaFoldDB" id="A0A833RBE6"/>
<feature type="region of interest" description="Disordered" evidence="1">
    <location>
        <begin position="1"/>
        <end position="66"/>
    </location>
</feature>
<dbReference type="GO" id="GO:0012507">
    <property type="term" value="C:ER to Golgi transport vesicle membrane"/>
    <property type="evidence" value="ECO:0007669"/>
    <property type="project" value="TreeGrafter"/>
</dbReference>
<proteinExistence type="predicted"/>
<gene>
    <name evidence="2" type="ORF">E2986_11244</name>
</gene>
<feature type="compositionally biased region" description="Basic and acidic residues" evidence="1">
    <location>
        <begin position="47"/>
        <end position="56"/>
    </location>
</feature>
<evidence type="ECO:0000256" key="1">
    <source>
        <dbReference type="SAM" id="MobiDB-lite"/>
    </source>
</evidence>
<comment type="caution">
    <text evidence="2">The sequence shown here is derived from an EMBL/GenBank/DDBJ whole genome shotgun (WGS) entry which is preliminary data.</text>
</comment>
<dbReference type="GO" id="GO:0007030">
    <property type="term" value="P:Golgi organization"/>
    <property type="evidence" value="ECO:0007669"/>
    <property type="project" value="TreeGrafter"/>
</dbReference>
<dbReference type="PANTHER" id="PTHR13402:SF6">
    <property type="entry name" value="SECRETORY 16, ISOFORM I"/>
    <property type="match status" value="1"/>
</dbReference>
<dbReference type="PANTHER" id="PTHR13402">
    <property type="entry name" value="RGPR-RELATED"/>
    <property type="match status" value="1"/>
</dbReference>
<dbReference type="Proteomes" id="UP000655588">
    <property type="component" value="Unassembled WGS sequence"/>
</dbReference>
<accession>A0A833RBE6</accession>
<reference evidence="2" key="1">
    <citation type="submission" date="2019-11" db="EMBL/GenBank/DDBJ databases">
        <title>The nuclear and mitochondrial genomes of Frieseomelitta varia - a highly eusocial stingless bee (Meliponini) with a permanently sterile worker caste.</title>
        <authorList>
            <person name="Freitas F.C.P."/>
            <person name="Lourenco A.P."/>
            <person name="Nunes F.M.F."/>
            <person name="Paschoal A.R."/>
            <person name="Abreu F.C.P."/>
            <person name="Barbin F.O."/>
            <person name="Bataglia L."/>
            <person name="Cardoso-Junior C.A.M."/>
            <person name="Cervoni M.S."/>
            <person name="Silva S.R."/>
            <person name="Dalarmi F."/>
            <person name="Del Lama M.A."/>
            <person name="Depintor T.S."/>
            <person name="Ferreira K.M."/>
            <person name="Goria P.S."/>
            <person name="Jaskot M.C."/>
            <person name="Lago D.C."/>
            <person name="Luna-Lucena D."/>
            <person name="Moda L.M."/>
            <person name="Nascimento L."/>
            <person name="Pedrino M."/>
            <person name="Rabico F.O."/>
            <person name="Sanches F.C."/>
            <person name="Santos D.E."/>
            <person name="Santos C.G."/>
            <person name="Vieira J."/>
            <person name="Lopes T.F."/>
            <person name="Barchuk A.R."/>
            <person name="Hartfelder K."/>
            <person name="Simoes Z.L.P."/>
            <person name="Bitondi M.M.G."/>
            <person name="Pinheiro D.G."/>
        </authorList>
    </citation>
    <scope>NUCLEOTIDE SEQUENCE</scope>
    <source>
        <strain evidence="2">USP_RPSP 00005682</strain>
        <tissue evidence="2">Whole individual</tissue>
    </source>
</reference>
<feature type="compositionally biased region" description="Polar residues" evidence="1">
    <location>
        <begin position="1"/>
        <end position="19"/>
    </location>
</feature>
<feature type="compositionally biased region" description="Low complexity" evidence="1">
    <location>
        <begin position="128"/>
        <end position="140"/>
    </location>
</feature>
<organism evidence="2 3">
    <name type="scientific">Frieseomelitta varia</name>
    <dbReference type="NCBI Taxonomy" id="561572"/>
    <lineage>
        <taxon>Eukaryota</taxon>
        <taxon>Metazoa</taxon>
        <taxon>Ecdysozoa</taxon>
        <taxon>Arthropoda</taxon>
        <taxon>Hexapoda</taxon>
        <taxon>Insecta</taxon>
        <taxon>Pterygota</taxon>
        <taxon>Neoptera</taxon>
        <taxon>Endopterygota</taxon>
        <taxon>Hymenoptera</taxon>
        <taxon>Apocrita</taxon>
        <taxon>Aculeata</taxon>
        <taxon>Apoidea</taxon>
        <taxon>Anthophila</taxon>
        <taxon>Apidae</taxon>
        <taxon>Frieseomelitta</taxon>
    </lineage>
</organism>
<dbReference type="EMBL" id="WNWW01001026">
    <property type="protein sequence ID" value="KAF3419889.1"/>
    <property type="molecule type" value="Genomic_DNA"/>
</dbReference>
<dbReference type="GO" id="GO:0070971">
    <property type="term" value="C:endoplasmic reticulum exit site"/>
    <property type="evidence" value="ECO:0007669"/>
    <property type="project" value="TreeGrafter"/>
</dbReference>
<name>A0A833RBE6_9HYME</name>
<evidence type="ECO:0000313" key="3">
    <source>
        <dbReference type="Proteomes" id="UP000655588"/>
    </source>
</evidence>
<feature type="region of interest" description="Disordered" evidence="1">
    <location>
        <begin position="98"/>
        <end position="147"/>
    </location>
</feature>